<evidence type="ECO:0000313" key="1">
    <source>
        <dbReference type="EMBL" id="KAF2736970.1"/>
    </source>
</evidence>
<dbReference type="AlphaFoldDB" id="A0A9P4R2K4"/>
<gene>
    <name evidence="1" type="ORF">EJ04DRAFT_139216</name>
</gene>
<dbReference type="Proteomes" id="UP000799444">
    <property type="component" value="Unassembled WGS sequence"/>
</dbReference>
<comment type="caution">
    <text evidence="1">The sequence shown here is derived from an EMBL/GenBank/DDBJ whole genome shotgun (WGS) entry which is preliminary data.</text>
</comment>
<name>A0A9P4R2K4_9PLEO</name>
<protein>
    <submittedName>
        <fullName evidence="1">Uncharacterized protein</fullName>
    </submittedName>
</protein>
<proteinExistence type="predicted"/>
<accession>A0A9P4R2K4</accession>
<dbReference type="EMBL" id="ML996120">
    <property type="protein sequence ID" value="KAF2736970.1"/>
    <property type="molecule type" value="Genomic_DNA"/>
</dbReference>
<evidence type="ECO:0000313" key="2">
    <source>
        <dbReference type="Proteomes" id="UP000799444"/>
    </source>
</evidence>
<keyword evidence="2" id="KW-1185">Reference proteome</keyword>
<reference evidence="1" key="1">
    <citation type="journal article" date="2020" name="Stud. Mycol.">
        <title>101 Dothideomycetes genomes: a test case for predicting lifestyles and emergence of pathogens.</title>
        <authorList>
            <person name="Haridas S."/>
            <person name="Albert R."/>
            <person name="Binder M."/>
            <person name="Bloem J."/>
            <person name="Labutti K."/>
            <person name="Salamov A."/>
            <person name="Andreopoulos B."/>
            <person name="Baker S."/>
            <person name="Barry K."/>
            <person name="Bills G."/>
            <person name="Bluhm B."/>
            <person name="Cannon C."/>
            <person name="Castanera R."/>
            <person name="Culley D."/>
            <person name="Daum C."/>
            <person name="Ezra D."/>
            <person name="Gonzalez J."/>
            <person name="Henrissat B."/>
            <person name="Kuo A."/>
            <person name="Liang C."/>
            <person name="Lipzen A."/>
            <person name="Lutzoni F."/>
            <person name="Magnuson J."/>
            <person name="Mondo S."/>
            <person name="Nolan M."/>
            <person name="Ohm R."/>
            <person name="Pangilinan J."/>
            <person name="Park H.-J."/>
            <person name="Ramirez L."/>
            <person name="Alfaro M."/>
            <person name="Sun H."/>
            <person name="Tritt A."/>
            <person name="Yoshinaga Y."/>
            <person name="Zwiers L.-H."/>
            <person name="Turgeon B."/>
            <person name="Goodwin S."/>
            <person name="Spatafora J."/>
            <person name="Crous P."/>
            <person name="Grigoriev I."/>
        </authorList>
    </citation>
    <scope>NUCLEOTIDE SEQUENCE</scope>
    <source>
        <strain evidence="1">CBS 125425</strain>
    </source>
</reference>
<organism evidence="1 2">
    <name type="scientific">Polyplosphaeria fusca</name>
    <dbReference type="NCBI Taxonomy" id="682080"/>
    <lineage>
        <taxon>Eukaryota</taxon>
        <taxon>Fungi</taxon>
        <taxon>Dikarya</taxon>
        <taxon>Ascomycota</taxon>
        <taxon>Pezizomycotina</taxon>
        <taxon>Dothideomycetes</taxon>
        <taxon>Pleosporomycetidae</taxon>
        <taxon>Pleosporales</taxon>
        <taxon>Tetraplosphaeriaceae</taxon>
        <taxon>Polyplosphaeria</taxon>
    </lineage>
</organism>
<sequence>MKIFSLQSVTTSASSGICLPKRYECSSGTLRDQPSLLKQHFSDFENIQFNNFFEIASKPAGNGDVGLFLTAARNGCIVVAEINKDREKTASDTRLSASEIMHQVWMMASITFDSTNEIRIIGSYASQLYPHAPPIATCPTAEMTFGYWSYG</sequence>